<keyword evidence="2" id="KW-1185">Reference proteome</keyword>
<comment type="caution">
    <text evidence="1">The sequence shown here is derived from an EMBL/GenBank/DDBJ whole genome shotgun (WGS) entry which is preliminary data.</text>
</comment>
<proteinExistence type="predicted"/>
<evidence type="ECO:0000313" key="2">
    <source>
        <dbReference type="Proteomes" id="UP001341840"/>
    </source>
</evidence>
<accession>A0ABU6WCN5</accession>
<reference evidence="1 2" key="1">
    <citation type="journal article" date="2023" name="Plants (Basel)">
        <title>Bridging the Gap: Combining Genomics and Transcriptomics Approaches to Understand Stylosanthes scabra, an Orphan Legume from the Brazilian Caatinga.</title>
        <authorList>
            <person name="Ferreira-Neto J.R.C."/>
            <person name="da Silva M.D."/>
            <person name="Binneck E."/>
            <person name="de Melo N.F."/>
            <person name="da Silva R.H."/>
            <person name="de Melo A.L.T.M."/>
            <person name="Pandolfi V."/>
            <person name="Bustamante F.O."/>
            <person name="Brasileiro-Vidal A.C."/>
            <person name="Benko-Iseppon A.M."/>
        </authorList>
    </citation>
    <scope>NUCLEOTIDE SEQUENCE [LARGE SCALE GENOMIC DNA]</scope>
    <source>
        <tissue evidence="1">Leaves</tissue>
    </source>
</reference>
<protein>
    <submittedName>
        <fullName evidence="1">Uncharacterized protein</fullName>
    </submittedName>
</protein>
<dbReference type="Proteomes" id="UP001341840">
    <property type="component" value="Unassembled WGS sequence"/>
</dbReference>
<organism evidence="1 2">
    <name type="scientific">Stylosanthes scabra</name>
    <dbReference type="NCBI Taxonomy" id="79078"/>
    <lineage>
        <taxon>Eukaryota</taxon>
        <taxon>Viridiplantae</taxon>
        <taxon>Streptophyta</taxon>
        <taxon>Embryophyta</taxon>
        <taxon>Tracheophyta</taxon>
        <taxon>Spermatophyta</taxon>
        <taxon>Magnoliopsida</taxon>
        <taxon>eudicotyledons</taxon>
        <taxon>Gunneridae</taxon>
        <taxon>Pentapetalae</taxon>
        <taxon>rosids</taxon>
        <taxon>fabids</taxon>
        <taxon>Fabales</taxon>
        <taxon>Fabaceae</taxon>
        <taxon>Papilionoideae</taxon>
        <taxon>50 kb inversion clade</taxon>
        <taxon>dalbergioids sensu lato</taxon>
        <taxon>Dalbergieae</taxon>
        <taxon>Pterocarpus clade</taxon>
        <taxon>Stylosanthes</taxon>
    </lineage>
</organism>
<name>A0ABU6WCN5_9FABA</name>
<sequence length="142" mass="16696">MQIEQLLCQDPPINVAIKYLPQLILLLHRSITNVTGSTHQLFDVDSTTILSVHLTQLHRYLLLRWKRRQVLKNTNPNVEEEEIVSVLDASEIRRRAILVAMIFWKFWNHPNLRIFKGVAGTPDLIFHSGIRLIQEYHQYHPL</sequence>
<gene>
    <name evidence="1" type="ORF">PIB30_030869</name>
</gene>
<evidence type="ECO:0000313" key="1">
    <source>
        <dbReference type="EMBL" id="MED6182668.1"/>
    </source>
</evidence>
<dbReference type="EMBL" id="JASCZI010181373">
    <property type="protein sequence ID" value="MED6182668.1"/>
    <property type="molecule type" value="Genomic_DNA"/>
</dbReference>